<evidence type="ECO:0000313" key="3">
    <source>
        <dbReference type="Proteomes" id="UP001497623"/>
    </source>
</evidence>
<keyword evidence="3" id="KW-1185">Reference proteome</keyword>
<sequence>MRLLVKKLWARYVSGDECPTRNDIVQIDHKGLINFFIYTILLGFSTDFDGVCCILLKKKLQEKCYPAGFFDFWPHLNYVGSVIKQVMDDDDDDDEDEDDEKDAESRMQQAIDTEDDAHQVFGVSTILNLTSRKDEAPIAGLRSALVEKCGTNATDSTNHLIRDILGNESKHIGLLISERLVNLPPQFALPVFESMLKEVEKAKSKNMPYDFAYVVMICKVYKEKIKKNQKDPEDLFANPEEEIFMEESVVNFEYNVQGMGAPAFGGSWDEDDAQYIPYRRVLLLKTADIPNILNKIIQSL</sequence>
<feature type="non-terminal residue" evidence="2">
    <location>
        <position position="300"/>
    </location>
</feature>
<dbReference type="GO" id="GO:0005634">
    <property type="term" value="C:nucleus"/>
    <property type="evidence" value="ECO:0007669"/>
    <property type="project" value="TreeGrafter"/>
</dbReference>
<evidence type="ECO:0000256" key="1">
    <source>
        <dbReference type="ARBA" id="ARBA00006781"/>
    </source>
</evidence>
<dbReference type="InterPro" id="IPR025602">
    <property type="entry name" value="BCP1_family"/>
</dbReference>
<comment type="caution">
    <text evidence="2">The sequence shown here is derived from an EMBL/GenBank/DDBJ whole genome shotgun (WGS) entry which is preliminary data.</text>
</comment>
<protein>
    <recommendedName>
        <fullName evidence="4">Protein BCCIP homolog</fullName>
    </recommendedName>
</protein>
<dbReference type="PANTHER" id="PTHR13261">
    <property type="entry name" value="BRCA2 AND CDKN1A INTERACTING PROTEIN"/>
    <property type="match status" value="1"/>
</dbReference>
<dbReference type="PANTHER" id="PTHR13261:SF0">
    <property type="entry name" value="BRCA2 AND CDKN1A-INTERACTING PROTEIN"/>
    <property type="match status" value="1"/>
</dbReference>
<dbReference type="EMBL" id="CAXKWB010005579">
    <property type="protein sequence ID" value="CAL4079120.1"/>
    <property type="molecule type" value="Genomic_DNA"/>
</dbReference>
<dbReference type="AlphaFoldDB" id="A0AAV2QG01"/>
<evidence type="ECO:0008006" key="4">
    <source>
        <dbReference type="Google" id="ProtNLM"/>
    </source>
</evidence>
<evidence type="ECO:0000313" key="2">
    <source>
        <dbReference type="EMBL" id="CAL4079120.1"/>
    </source>
</evidence>
<comment type="similarity">
    <text evidence="1">Belongs to the BCP1 family.</text>
</comment>
<accession>A0AAV2QG01</accession>
<name>A0AAV2QG01_MEGNR</name>
<organism evidence="2 3">
    <name type="scientific">Meganyctiphanes norvegica</name>
    <name type="common">Northern krill</name>
    <name type="synonym">Thysanopoda norvegica</name>
    <dbReference type="NCBI Taxonomy" id="48144"/>
    <lineage>
        <taxon>Eukaryota</taxon>
        <taxon>Metazoa</taxon>
        <taxon>Ecdysozoa</taxon>
        <taxon>Arthropoda</taxon>
        <taxon>Crustacea</taxon>
        <taxon>Multicrustacea</taxon>
        <taxon>Malacostraca</taxon>
        <taxon>Eumalacostraca</taxon>
        <taxon>Eucarida</taxon>
        <taxon>Euphausiacea</taxon>
        <taxon>Euphausiidae</taxon>
        <taxon>Meganyctiphanes</taxon>
    </lineage>
</organism>
<dbReference type="Proteomes" id="UP001497623">
    <property type="component" value="Unassembled WGS sequence"/>
</dbReference>
<reference evidence="2 3" key="1">
    <citation type="submission" date="2024-05" db="EMBL/GenBank/DDBJ databases">
        <authorList>
            <person name="Wallberg A."/>
        </authorList>
    </citation>
    <scope>NUCLEOTIDE SEQUENCE [LARGE SCALE GENOMIC DNA]</scope>
</reference>
<dbReference type="Pfam" id="PF13862">
    <property type="entry name" value="BCCIP"/>
    <property type="match status" value="1"/>
</dbReference>
<proteinExistence type="inferred from homology"/>
<gene>
    <name evidence="2" type="ORF">MNOR_LOCUS10849</name>
</gene>